<feature type="chain" id="PRO_5029859446" description="AATF leucine zipper-containing domain-containing protein" evidence="1">
    <location>
        <begin position="17"/>
        <end position="84"/>
    </location>
</feature>
<dbReference type="InterPro" id="IPR025160">
    <property type="entry name" value="AATF"/>
</dbReference>
<evidence type="ECO:0000259" key="2">
    <source>
        <dbReference type="Pfam" id="PF13339"/>
    </source>
</evidence>
<dbReference type="EMBL" id="JACGCM010001360">
    <property type="protein sequence ID" value="KAF6156283.1"/>
    <property type="molecule type" value="Genomic_DNA"/>
</dbReference>
<evidence type="ECO:0000313" key="4">
    <source>
        <dbReference type="Proteomes" id="UP000541444"/>
    </source>
</evidence>
<protein>
    <recommendedName>
        <fullName evidence="2">AATF leucine zipper-containing domain-containing protein</fullName>
    </recommendedName>
</protein>
<dbReference type="PANTHER" id="PTHR15565:SF0">
    <property type="entry name" value="PROTEIN AATF"/>
    <property type="match status" value="1"/>
</dbReference>
<dbReference type="Proteomes" id="UP000541444">
    <property type="component" value="Unassembled WGS sequence"/>
</dbReference>
<name>A0A7J7MN19_9MAGN</name>
<feature type="domain" description="AATF leucine zipper-containing" evidence="2">
    <location>
        <begin position="46"/>
        <end position="83"/>
    </location>
</feature>
<dbReference type="AlphaFoldDB" id="A0A7J7MN19"/>
<dbReference type="PANTHER" id="PTHR15565">
    <property type="entry name" value="AATF PROTEIN APOPTOSIS ANTAGONIZING TRANSCRIPTION FACTOR"/>
    <property type="match status" value="1"/>
</dbReference>
<evidence type="ECO:0000313" key="3">
    <source>
        <dbReference type="EMBL" id="KAF6156283.1"/>
    </source>
</evidence>
<reference evidence="3 4" key="1">
    <citation type="journal article" date="2020" name="IScience">
        <title>Genome Sequencing of the Endangered Kingdonia uniflora (Circaeasteraceae, Ranunculales) Reveals Potential Mechanisms of Evolutionary Specialization.</title>
        <authorList>
            <person name="Sun Y."/>
            <person name="Deng T."/>
            <person name="Zhang A."/>
            <person name="Moore M.J."/>
            <person name="Landis J.B."/>
            <person name="Lin N."/>
            <person name="Zhang H."/>
            <person name="Zhang X."/>
            <person name="Huang J."/>
            <person name="Zhang X."/>
            <person name="Sun H."/>
            <person name="Wang H."/>
        </authorList>
    </citation>
    <scope>NUCLEOTIDE SEQUENCE [LARGE SCALE GENOMIC DNA]</scope>
    <source>
        <strain evidence="3">TB1705</strain>
        <tissue evidence="3">Leaf</tissue>
    </source>
</reference>
<organism evidence="3 4">
    <name type="scientific">Kingdonia uniflora</name>
    <dbReference type="NCBI Taxonomy" id="39325"/>
    <lineage>
        <taxon>Eukaryota</taxon>
        <taxon>Viridiplantae</taxon>
        <taxon>Streptophyta</taxon>
        <taxon>Embryophyta</taxon>
        <taxon>Tracheophyta</taxon>
        <taxon>Spermatophyta</taxon>
        <taxon>Magnoliopsida</taxon>
        <taxon>Ranunculales</taxon>
        <taxon>Circaeasteraceae</taxon>
        <taxon>Kingdonia</taxon>
    </lineage>
</organism>
<keyword evidence="4" id="KW-1185">Reference proteome</keyword>
<comment type="caution">
    <text evidence="3">The sequence shown here is derived from an EMBL/GenBank/DDBJ whole genome shotgun (WGS) entry which is preliminary data.</text>
</comment>
<sequence length="84" mass="9888">MRIFLFVIIYVSVGDEENDGGDEEYQNLHDEELDILKNLKSHKTEDIQKGQDIKNQMIHWDKTLEKMTLLHKVYSSSNNLPQEP</sequence>
<accession>A0A7J7MN19</accession>
<dbReference type="OrthoDB" id="5783963at2759"/>
<feature type="signal peptide" evidence="1">
    <location>
        <begin position="1"/>
        <end position="16"/>
    </location>
</feature>
<evidence type="ECO:0000256" key="1">
    <source>
        <dbReference type="SAM" id="SignalP"/>
    </source>
</evidence>
<keyword evidence="1" id="KW-0732">Signal</keyword>
<proteinExistence type="predicted"/>
<gene>
    <name evidence="3" type="ORF">GIB67_008053</name>
</gene>
<dbReference type="InterPro" id="IPR039223">
    <property type="entry name" value="AATF/Bfr2"/>
</dbReference>
<dbReference type="Pfam" id="PF13339">
    <property type="entry name" value="AATF-Che1"/>
    <property type="match status" value="1"/>
</dbReference>
<dbReference type="GO" id="GO:0005730">
    <property type="term" value="C:nucleolus"/>
    <property type="evidence" value="ECO:0007669"/>
    <property type="project" value="TreeGrafter"/>
</dbReference>